<keyword evidence="9" id="KW-1185">Reference proteome</keyword>
<sequence length="634" mass="71600">MTRIQVMNEVLANKIAAGEVVERPSSVVKELVENAIDAQSTVIKVEVEDGGLKKIKVTDNGIGMSRQDSQLAFERHATSKVRTERDLFRIHTLGFRGEALPSIAAVAKVSLQTWDGQEKAGTRLCLEGGQVTSVEDAPLRQGTVVEVTDLFYNTPARYKYLKTLHTELSHISDWMNRLALAHTAISFCLLHNGRTLLSTSGNGDRLHILAGIYGHQAARQMIPFQATHLDFEAEGLLSKPDLTRANRHYLTVIVNGRYVKHPGIHKAVLQAYHTLLPVNRYPVVVLDLKMDPSLLDVNVHPSKLEIRLSKEKELLGWLEGEIKKALQEQSLIPAPLSGGNRRRQHQQQAVQQTFNLRLPEQKEDQSAQGDREDQQASHGTRHPAGTVGQIHDHKQVHDQLSQYDQQAQTSDESIEQQTEATVPDQSAASAADPEQETSADKIPLLYPLAQLHGTYILAQNEQGLYMIDQHAAQERIWYEHFAKKLNQPERVSQDLAVPLVLEFTAGEAALINKHQDMLKKIGLFLEEFGHHAYIVRSHPAWFPEGEEEILIREIIDTVIRHKGKLEWIYFRDEVAKMMACKQSIKANQYLTRAEMEALLEQLRQSSNPFTCPHGRPITVLLTKYDIEKMFKRVM</sequence>
<proteinExistence type="inferred from homology"/>
<reference evidence="8 9" key="1">
    <citation type="submission" date="2023-07" db="EMBL/GenBank/DDBJ databases">
        <title>Genomic Encyclopedia of Type Strains, Phase IV (KMG-IV): sequencing the most valuable type-strain genomes for metagenomic binning, comparative biology and taxonomic classification.</title>
        <authorList>
            <person name="Goeker M."/>
        </authorList>
    </citation>
    <scope>NUCLEOTIDE SEQUENCE [LARGE SCALE GENOMIC DNA]</scope>
    <source>
        <strain evidence="8 9">DSM 17740</strain>
    </source>
</reference>
<evidence type="ECO:0000313" key="9">
    <source>
        <dbReference type="Proteomes" id="UP001232445"/>
    </source>
</evidence>
<feature type="region of interest" description="Disordered" evidence="5">
    <location>
        <begin position="360"/>
        <end position="387"/>
    </location>
</feature>
<dbReference type="CDD" id="cd00782">
    <property type="entry name" value="MutL_Trans"/>
    <property type="match status" value="1"/>
</dbReference>
<feature type="region of interest" description="Disordered" evidence="5">
    <location>
        <begin position="399"/>
        <end position="438"/>
    </location>
</feature>
<dbReference type="EMBL" id="JAUSUQ010000001">
    <property type="protein sequence ID" value="MDQ0337351.1"/>
    <property type="molecule type" value="Genomic_DNA"/>
</dbReference>
<dbReference type="HAMAP" id="MF_00149">
    <property type="entry name" value="DNA_mis_repair"/>
    <property type="match status" value="1"/>
</dbReference>
<dbReference type="InterPro" id="IPR036890">
    <property type="entry name" value="HATPase_C_sf"/>
</dbReference>
<dbReference type="SUPFAM" id="SSF54211">
    <property type="entry name" value="Ribosomal protein S5 domain 2-like"/>
    <property type="match status" value="1"/>
</dbReference>
<evidence type="ECO:0000259" key="6">
    <source>
        <dbReference type="SMART" id="SM00853"/>
    </source>
</evidence>
<evidence type="ECO:0000256" key="3">
    <source>
        <dbReference type="ARBA" id="ARBA00023204"/>
    </source>
</evidence>
<dbReference type="SMART" id="SM00853">
    <property type="entry name" value="MutL_C"/>
    <property type="match status" value="1"/>
</dbReference>
<dbReference type="RefSeq" id="WP_307334379.1">
    <property type="nucleotide sequence ID" value="NZ_JAUSUQ010000001.1"/>
</dbReference>
<dbReference type="InterPro" id="IPR042120">
    <property type="entry name" value="MutL_C_dimsub"/>
</dbReference>
<evidence type="ECO:0000313" key="8">
    <source>
        <dbReference type="EMBL" id="MDQ0337351.1"/>
    </source>
</evidence>
<evidence type="ECO:0000256" key="1">
    <source>
        <dbReference type="ARBA" id="ARBA00006082"/>
    </source>
</evidence>
<dbReference type="InterPro" id="IPR014762">
    <property type="entry name" value="DNA_mismatch_repair_CS"/>
</dbReference>
<dbReference type="InterPro" id="IPR037198">
    <property type="entry name" value="MutL_C_sf"/>
</dbReference>
<dbReference type="SMART" id="SM01340">
    <property type="entry name" value="DNA_mis_repair"/>
    <property type="match status" value="1"/>
</dbReference>
<dbReference type="Gene3D" id="3.30.565.10">
    <property type="entry name" value="Histidine kinase-like ATPase, C-terminal domain"/>
    <property type="match status" value="1"/>
</dbReference>
<dbReference type="Pfam" id="PF08676">
    <property type="entry name" value="MutL_C"/>
    <property type="match status" value="1"/>
</dbReference>
<dbReference type="Pfam" id="PF01119">
    <property type="entry name" value="DNA_mis_repair"/>
    <property type="match status" value="1"/>
</dbReference>
<dbReference type="SUPFAM" id="SSF118116">
    <property type="entry name" value="DNA mismatch repair protein MutL"/>
    <property type="match status" value="1"/>
</dbReference>
<dbReference type="Gene3D" id="3.30.1370.100">
    <property type="entry name" value="MutL, C-terminal domain, regulatory subdomain"/>
    <property type="match status" value="1"/>
</dbReference>
<feature type="domain" description="DNA mismatch repair protein S5" evidence="7">
    <location>
        <begin position="209"/>
        <end position="327"/>
    </location>
</feature>
<dbReference type="InterPro" id="IPR014721">
    <property type="entry name" value="Ribsml_uS5_D2-typ_fold_subgr"/>
</dbReference>
<dbReference type="InterPro" id="IPR013507">
    <property type="entry name" value="DNA_mismatch_S5_2-like"/>
</dbReference>
<comment type="caution">
    <text evidence="8">The sequence shown here is derived from an EMBL/GenBank/DDBJ whole genome shotgun (WGS) entry which is preliminary data.</text>
</comment>
<dbReference type="PROSITE" id="PS00058">
    <property type="entry name" value="DNA_MISMATCH_REPAIR_1"/>
    <property type="match status" value="1"/>
</dbReference>
<dbReference type="Gene3D" id="3.30.230.10">
    <property type="match status" value="1"/>
</dbReference>
<dbReference type="PANTHER" id="PTHR10073:SF12">
    <property type="entry name" value="DNA MISMATCH REPAIR PROTEIN MLH1"/>
    <property type="match status" value="1"/>
</dbReference>
<keyword evidence="2 4" id="KW-0227">DNA damage</keyword>
<dbReference type="InterPro" id="IPR020667">
    <property type="entry name" value="DNA_mismatch_repair_MutL"/>
</dbReference>
<gene>
    <name evidence="4" type="primary">mutL</name>
    <name evidence="8" type="ORF">J2S00_000121</name>
</gene>
<comment type="similarity">
    <text evidence="1 4">Belongs to the DNA mismatch repair MutL/HexB family.</text>
</comment>
<dbReference type="InterPro" id="IPR002099">
    <property type="entry name" value="MutL/Mlh/PMS"/>
</dbReference>
<dbReference type="SUPFAM" id="SSF55874">
    <property type="entry name" value="ATPase domain of HSP90 chaperone/DNA topoisomerase II/histidine kinase"/>
    <property type="match status" value="1"/>
</dbReference>
<evidence type="ECO:0000256" key="5">
    <source>
        <dbReference type="SAM" id="MobiDB-lite"/>
    </source>
</evidence>
<evidence type="ECO:0000256" key="2">
    <source>
        <dbReference type="ARBA" id="ARBA00022763"/>
    </source>
</evidence>
<accession>A0ABU0CN94</accession>
<dbReference type="PANTHER" id="PTHR10073">
    <property type="entry name" value="DNA MISMATCH REPAIR PROTEIN MLH, PMS, MUTL"/>
    <property type="match status" value="1"/>
</dbReference>
<feature type="compositionally biased region" description="Polar residues" evidence="5">
    <location>
        <begin position="399"/>
        <end position="428"/>
    </location>
</feature>
<name>A0ABU0CN94_9BACI</name>
<dbReference type="NCBIfam" id="NF000950">
    <property type="entry name" value="PRK00095.1-3"/>
    <property type="match status" value="1"/>
</dbReference>
<keyword evidence="3 4" id="KW-0234">DNA repair</keyword>
<organism evidence="8 9">
    <name type="scientific">Caldalkalibacillus uzonensis</name>
    <dbReference type="NCBI Taxonomy" id="353224"/>
    <lineage>
        <taxon>Bacteria</taxon>
        <taxon>Bacillati</taxon>
        <taxon>Bacillota</taxon>
        <taxon>Bacilli</taxon>
        <taxon>Bacillales</taxon>
        <taxon>Bacillaceae</taxon>
        <taxon>Caldalkalibacillus</taxon>
    </lineage>
</organism>
<dbReference type="NCBIfam" id="TIGR00585">
    <property type="entry name" value="mutl"/>
    <property type="match status" value="1"/>
</dbReference>
<evidence type="ECO:0000259" key="7">
    <source>
        <dbReference type="SMART" id="SM01340"/>
    </source>
</evidence>
<dbReference type="InterPro" id="IPR042121">
    <property type="entry name" value="MutL_C_regsub"/>
</dbReference>
<feature type="domain" description="MutL C-terminal dimerisation" evidence="6">
    <location>
        <begin position="447"/>
        <end position="590"/>
    </location>
</feature>
<evidence type="ECO:0000256" key="4">
    <source>
        <dbReference type="HAMAP-Rule" id="MF_00149"/>
    </source>
</evidence>
<protein>
    <recommendedName>
        <fullName evidence="4">DNA mismatch repair protein MutL</fullName>
    </recommendedName>
</protein>
<dbReference type="InterPro" id="IPR020568">
    <property type="entry name" value="Ribosomal_Su5_D2-typ_SF"/>
</dbReference>
<dbReference type="CDD" id="cd16926">
    <property type="entry name" value="HATPase_MutL-MLH-PMS-like"/>
    <property type="match status" value="1"/>
</dbReference>
<comment type="function">
    <text evidence="4">This protein is involved in the repair of mismatches in DNA. It is required for dam-dependent methyl-directed DNA mismatch repair. May act as a 'molecular matchmaker', a protein that promotes the formation of a stable complex between two or more DNA-binding proteins in an ATP-dependent manner without itself being part of a final effector complex.</text>
</comment>
<dbReference type="Proteomes" id="UP001232445">
    <property type="component" value="Unassembled WGS sequence"/>
</dbReference>
<dbReference type="InterPro" id="IPR014790">
    <property type="entry name" value="MutL_C"/>
</dbReference>
<dbReference type="Gene3D" id="3.30.1540.20">
    <property type="entry name" value="MutL, C-terminal domain, dimerisation subdomain"/>
    <property type="match status" value="1"/>
</dbReference>
<feature type="compositionally biased region" description="Basic and acidic residues" evidence="5">
    <location>
        <begin position="360"/>
        <end position="375"/>
    </location>
</feature>
<dbReference type="InterPro" id="IPR038973">
    <property type="entry name" value="MutL/Mlh/Pms-like"/>
</dbReference>
<dbReference type="Pfam" id="PF13589">
    <property type="entry name" value="HATPase_c_3"/>
    <property type="match status" value="1"/>
</dbReference>